<sequence length="288" mass="31003">MHLLLLLCSLLLSARYTCGISATPSGTTSGTIASSPPVPAGEAGPPPSMQGVDKWTINDHRIACNPAQCMYSFDIFENLTDQPMNQQISTHCEFLVDAAGGPNSAAAPALPASRTPFQDKTCGGGSSNRSYTVNGGFTNTSSVVLCFTNSPEDKWAFFGFDPWEFLSGPPKVSPAYPIGVFGNNSDTGHLPDLNRGGSLLSRRDSHVWKFLSGTRVTQNDLDANKVDIKFSIQGPTGTNVSCWAVLDSPPEVLAEKWSFSHKGCRNSQWSFGWGYDDYQDTGVLSVFE</sequence>
<dbReference type="EMBL" id="JAQQWI010000019">
    <property type="protein sequence ID" value="KAK7999204.1"/>
    <property type="molecule type" value="Genomic_DNA"/>
</dbReference>
<reference evidence="3 4" key="1">
    <citation type="submission" date="2023-01" db="EMBL/GenBank/DDBJ databases">
        <title>Analysis of 21 Apiospora genomes using comparative genomics revels a genus with tremendous synthesis potential of carbohydrate active enzymes and secondary metabolites.</title>
        <authorList>
            <person name="Sorensen T."/>
        </authorList>
    </citation>
    <scope>NUCLEOTIDE SEQUENCE [LARGE SCALE GENOMIC DNA]</scope>
    <source>
        <strain evidence="3 4">CBS 20057</strain>
    </source>
</reference>
<evidence type="ECO:0000313" key="4">
    <source>
        <dbReference type="Proteomes" id="UP001396898"/>
    </source>
</evidence>
<feature type="signal peptide" evidence="2">
    <location>
        <begin position="1"/>
        <end position="19"/>
    </location>
</feature>
<keyword evidence="2" id="KW-0732">Signal</keyword>
<gene>
    <name evidence="3" type="ORF">PG991_014879</name>
</gene>
<evidence type="ECO:0000256" key="2">
    <source>
        <dbReference type="SAM" id="SignalP"/>
    </source>
</evidence>
<accession>A0ABR1R4Y3</accession>
<protein>
    <submittedName>
        <fullName evidence="3">Uncharacterized protein</fullName>
    </submittedName>
</protein>
<dbReference type="Proteomes" id="UP001396898">
    <property type="component" value="Unassembled WGS sequence"/>
</dbReference>
<comment type="caution">
    <text evidence="3">The sequence shown here is derived from an EMBL/GenBank/DDBJ whole genome shotgun (WGS) entry which is preliminary data.</text>
</comment>
<feature type="region of interest" description="Disordered" evidence="1">
    <location>
        <begin position="25"/>
        <end position="51"/>
    </location>
</feature>
<proteinExistence type="predicted"/>
<feature type="chain" id="PRO_5046105745" evidence="2">
    <location>
        <begin position="20"/>
        <end position="288"/>
    </location>
</feature>
<organism evidence="3 4">
    <name type="scientific">Apiospora marii</name>
    <dbReference type="NCBI Taxonomy" id="335849"/>
    <lineage>
        <taxon>Eukaryota</taxon>
        <taxon>Fungi</taxon>
        <taxon>Dikarya</taxon>
        <taxon>Ascomycota</taxon>
        <taxon>Pezizomycotina</taxon>
        <taxon>Sordariomycetes</taxon>
        <taxon>Xylariomycetidae</taxon>
        <taxon>Amphisphaeriales</taxon>
        <taxon>Apiosporaceae</taxon>
        <taxon>Apiospora</taxon>
    </lineage>
</organism>
<keyword evidence="4" id="KW-1185">Reference proteome</keyword>
<evidence type="ECO:0000313" key="3">
    <source>
        <dbReference type="EMBL" id="KAK7999204.1"/>
    </source>
</evidence>
<name>A0ABR1R4Y3_9PEZI</name>
<evidence type="ECO:0000256" key="1">
    <source>
        <dbReference type="SAM" id="MobiDB-lite"/>
    </source>
</evidence>
<feature type="compositionally biased region" description="Pro residues" evidence="1">
    <location>
        <begin position="36"/>
        <end position="48"/>
    </location>
</feature>